<accession>A0ABT8SLB8</accession>
<keyword evidence="2" id="KW-0808">Transferase</keyword>
<protein>
    <submittedName>
        <fullName evidence="2">Diguanylate cyclase</fullName>
        <ecNumber evidence="2">2.7.7.65</ecNumber>
    </submittedName>
</protein>
<dbReference type="InterPro" id="IPR000160">
    <property type="entry name" value="GGDEF_dom"/>
</dbReference>
<name>A0ABT8SLB8_9CAUL</name>
<comment type="caution">
    <text evidence="2">The sequence shown here is derived from an EMBL/GenBank/DDBJ whole genome shotgun (WGS) entry which is preliminary data.</text>
</comment>
<proteinExistence type="predicted"/>
<dbReference type="SUPFAM" id="SSF52172">
    <property type="entry name" value="CheY-like"/>
    <property type="match status" value="1"/>
</dbReference>
<keyword evidence="3" id="KW-1185">Reference proteome</keyword>
<dbReference type="Proteomes" id="UP001169063">
    <property type="component" value="Unassembled WGS sequence"/>
</dbReference>
<dbReference type="SMART" id="SM00267">
    <property type="entry name" value="GGDEF"/>
    <property type="match status" value="1"/>
</dbReference>
<dbReference type="InterPro" id="IPR043128">
    <property type="entry name" value="Rev_trsase/Diguanyl_cyclase"/>
</dbReference>
<dbReference type="GO" id="GO:0052621">
    <property type="term" value="F:diguanylate cyclase activity"/>
    <property type="evidence" value="ECO:0007669"/>
    <property type="project" value="UniProtKB-EC"/>
</dbReference>
<evidence type="ECO:0000259" key="1">
    <source>
        <dbReference type="PROSITE" id="PS50887"/>
    </source>
</evidence>
<sequence>MTPGRGARILVVEGGSVGDALTEGLDRLGWRTVTATSAGAASAALEDMPIEAAVIDLAAPAETVSDLLEQIRARAPERRTPVLGIGEAKDVTADGFDLIMSGVLHPAQASLRLEQLIRAAVTEEELALRRRTLSRHGYDLQPQGDPRRSRVLMIGDPDPRFLALSHALDETEVETTGAFTAYTAFDYLHEKAFDAVVIWSGGDQTEAMSIATGMKRNTRLYHTPILLYLPEPEAVDVADLFRRGVADIAAPSTPEAETARRIAALAGFHRRQTAIREALEKSRSSGLMDPATGLFTAELFAQHLVAEAEAARGRRRPLSVCVLRLRKKPEHIGLAAGGWIARALPQIGSMVSRLVRAEDTTARLGPDTFALALPATDAAQAQTVGERIAAVIGCTAFDAGQDRPPFVAEFDLGVAELRPSETAGAALERAAKASAEAA</sequence>
<keyword evidence="2" id="KW-0548">Nucleotidyltransferase</keyword>
<dbReference type="Gene3D" id="3.30.70.270">
    <property type="match status" value="1"/>
</dbReference>
<dbReference type="Gene3D" id="3.40.50.2300">
    <property type="match status" value="1"/>
</dbReference>
<reference evidence="2" key="1">
    <citation type="submission" date="2023-07" db="EMBL/GenBank/DDBJ databases">
        <title>Brevundimonas soil sp. nov., isolated from the soil of chemical plant.</title>
        <authorList>
            <person name="Wu N."/>
        </authorList>
    </citation>
    <scope>NUCLEOTIDE SEQUENCE</scope>
    <source>
        <strain evidence="2">XZ-24</strain>
    </source>
</reference>
<dbReference type="SUPFAM" id="SSF55073">
    <property type="entry name" value="Nucleotide cyclase"/>
    <property type="match status" value="1"/>
</dbReference>
<evidence type="ECO:0000313" key="2">
    <source>
        <dbReference type="EMBL" id="MDO1558648.1"/>
    </source>
</evidence>
<evidence type="ECO:0000313" key="3">
    <source>
        <dbReference type="Proteomes" id="UP001169063"/>
    </source>
</evidence>
<dbReference type="EMBL" id="JAUKTR010000001">
    <property type="protein sequence ID" value="MDO1558648.1"/>
    <property type="molecule type" value="Genomic_DNA"/>
</dbReference>
<dbReference type="EC" id="2.7.7.65" evidence="2"/>
<dbReference type="RefSeq" id="WP_302109206.1">
    <property type="nucleotide sequence ID" value="NZ_JAUKTR010000001.1"/>
</dbReference>
<dbReference type="PROSITE" id="PS50887">
    <property type="entry name" value="GGDEF"/>
    <property type="match status" value="1"/>
</dbReference>
<organism evidence="2 3">
    <name type="scientific">Peiella sedimenti</name>
    <dbReference type="NCBI Taxonomy" id="3061083"/>
    <lineage>
        <taxon>Bacteria</taxon>
        <taxon>Pseudomonadati</taxon>
        <taxon>Pseudomonadota</taxon>
        <taxon>Alphaproteobacteria</taxon>
        <taxon>Caulobacterales</taxon>
        <taxon>Caulobacteraceae</taxon>
        <taxon>Peiella</taxon>
    </lineage>
</organism>
<feature type="domain" description="GGDEF" evidence="1">
    <location>
        <begin position="316"/>
        <end position="438"/>
    </location>
</feature>
<dbReference type="InterPro" id="IPR029787">
    <property type="entry name" value="Nucleotide_cyclase"/>
</dbReference>
<dbReference type="InterPro" id="IPR011006">
    <property type="entry name" value="CheY-like_superfamily"/>
</dbReference>
<dbReference type="Pfam" id="PF00990">
    <property type="entry name" value="GGDEF"/>
    <property type="match status" value="1"/>
</dbReference>
<gene>
    <name evidence="2" type="ORF">Q0812_04295</name>
</gene>